<dbReference type="Gene3D" id="3.30.420.10">
    <property type="entry name" value="Ribonuclease H-like superfamily/Ribonuclease H"/>
    <property type="match status" value="1"/>
</dbReference>
<dbReference type="OrthoDB" id="74624at2759"/>
<sequence length="105" mass="11627">MAAGLEGGWNIRLIFQPPNSPDMNVLDLVGTDDIIRAVLDAFQSMNSETLDTIFLTLHDCIRSILAVNGSNQYTLPHMDKLKRAGTLPVSLHCERSVYDSAVLKR</sequence>
<keyword evidence="2" id="KW-1185">Reference proteome</keyword>
<gene>
    <name evidence="1" type="ORF">PHPALM_2602</name>
</gene>
<comment type="caution">
    <text evidence="1">The sequence shown here is derived from an EMBL/GenBank/DDBJ whole genome shotgun (WGS) entry which is preliminary data.</text>
</comment>
<reference evidence="1 2" key="1">
    <citation type="journal article" date="2017" name="Genome Biol. Evol.">
        <title>Phytophthora megakarya and P. palmivora, closely related causal agents of cacao black pod rot, underwent increases in genome sizes and gene numbers by different mechanisms.</title>
        <authorList>
            <person name="Ali S.S."/>
            <person name="Shao J."/>
            <person name="Lary D.J."/>
            <person name="Kronmiller B."/>
            <person name="Shen D."/>
            <person name="Strem M.D."/>
            <person name="Amoako-Attah I."/>
            <person name="Akrofi A.Y."/>
            <person name="Begoude B.A."/>
            <person name="Ten Hoopen G.M."/>
            <person name="Coulibaly K."/>
            <person name="Kebe B.I."/>
            <person name="Melnick R.L."/>
            <person name="Guiltinan M.J."/>
            <person name="Tyler B.M."/>
            <person name="Meinhardt L.W."/>
            <person name="Bailey B.A."/>
        </authorList>
    </citation>
    <scope>NUCLEOTIDE SEQUENCE [LARGE SCALE GENOMIC DNA]</scope>
    <source>
        <strain evidence="2">sbr112.9</strain>
    </source>
</reference>
<dbReference type="AlphaFoldDB" id="A0A2P4YPI7"/>
<dbReference type="PANTHER" id="PTHR47169:SF2">
    <property type="entry name" value="OS01G0541250 PROTEIN"/>
    <property type="match status" value="1"/>
</dbReference>
<dbReference type="GO" id="GO:0003676">
    <property type="term" value="F:nucleic acid binding"/>
    <property type="evidence" value="ECO:0007669"/>
    <property type="project" value="InterPro"/>
</dbReference>
<proteinExistence type="predicted"/>
<dbReference type="PANTHER" id="PTHR47169">
    <property type="entry name" value="OS01G0541250 PROTEIN"/>
    <property type="match status" value="1"/>
</dbReference>
<evidence type="ECO:0000313" key="2">
    <source>
        <dbReference type="Proteomes" id="UP000237271"/>
    </source>
</evidence>
<dbReference type="Proteomes" id="UP000237271">
    <property type="component" value="Unassembled WGS sequence"/>
</dbReference>
<accession>A0A2P4YPI7</accession>
<organism evidence="1 2">
    <name type="scientific">Phytophthora palmivora</name>
    <dbReference type="NCBI Taxonomy" id="4796"/>
    <lineage>
        <taxon>Eukaryota</taxon>
        <taxon>Sar</taxon>
        <taxon>Stramenopiles</taxon>
        <taxon>Oomycota</taxon>
        <taxon>Peronosporomycetes</taxon>
        <taxon>Peronosporales</taxon>
        <taxon>Peronosporaceae</taxon>
        <taxon>Phytophthora</taxon>
    </lineage>
</organism>
<protein>
    <submittedName>
        <fullName evidence="1">Uncharacterized protein</fullName>
    </submittedName>
</protein>
<dbReference type="InterPro" id="IPR036397">
    <property type="entry name" value="RNaseH_sf"/>
</dbReference>
<name>A0A2P4YPI7_9STRA</name>
<evidence type="ECO:0000313" key="1">
    <source>
        <dbReference type="EMBL" id="POM79669.1"/>
    </source>
</evidence>
<dbReference type="EMBL" id="NCKW01001170">
    <property type="protein sequence ID" value="POM79669.1"/>
    <property type="molecule type" value="Genomic_DNA"/>
</dbReference>